<evidence type="ECO:0000259" key="2">
    <source>
        <dbReference type="Pfam" id="PF05569"/>
    </source>
</evidence>
<name>E8X2S1_GRATM</name>
<proteinExistence type="predicted"/>
<feature type="transmembrane region" description="Helical" evidence="1">
    <location>
        <begin position="94"/>
        <end position="116"/>
    </location>
</feature>
<organism evidence="4">
    <name type="scientific">Granulicella tundricola (strain ATCC BAA-1859 / DSM 23138 / MP5ACTX9)</name>
    <dbReference type="NCBI Taxonomy" id="1198114"/>
    <lineage>
        <taxon>Bacteria</taxon>
        <taxon>Pseudomonadati</taxon>
        <taxon>Acidobacteriota</taxon>
        <taxon>Terriglobia</taxon>
        <taxon>Terriglobales</taxon>
        <taxon>Acidobacteriaceae</taxon>
        <taxon>Granulicella</taxon>
    </lineage>
</organism>
<dbReference type="InterPro" id="IPR052173">
    <property type="entry name" value="Beta-lactam_resp_regulator"/>
</dbReference>
<protein>
    <submittedName>
        <fullName evidence="3">Peptidase M56 BlaR1</fullName>
    </submittedName>
</protein>
<dbReference type="InterPro" id="IPR008756">
    <property type="entry name" value="Peptidase_M56"/>
</dbReference>
<dbReference type="OrthoDB" id="15218at2"/>
<dbReference type="RefSeq" id="WP_013581680.1">
    <property type="nucleotide sequence ID" value="NC_015064.1"/>
</dbReference>
<dbReference type="AlphaFoldDB" id="E8X2S1"/>
<dbReference type="CDD" id="cd07341">
    <property type="entry name" value="M56_BlaR1_MecR1_like"/>
    <property type="match status" value="1"/>
</dbReference>
<dbReference type="KEGG" id="acm:AciX9_3360"/>
<evidence type="ECO:0000256" key="1">
    <source>
        <dbReference type="SAM" id="Phobius"/>
    </source>
</evidence>
<keyword evidence="1" id="KW-0812">Transmembrane</keyword>
<keyword evidence="1" id="KW-1133">Transmembrane helix</keyword>
<evidence type="ECO:0000313" key="3">
    <source>
        <dbReference type="EMBL" id="ADW70368.1"/>
    </source>
</evidence>
<dbReference type="Pfam" id="PF05569">
    <property type="entry name" value="Peptidase_M56"/>
    <property type="match status" value="1"/>
</dbReference>
<reference evidence="4" key="1">
    <citation type="submission" date="2011-01" db="EMBL/GenBank/DDBJ databases">
        <title>Complete sequence of chromosome of Acidobacterium sp. MP5ACTX9.</title>
        <authorList>
            <consortium name="US DOE Joint Genome Institute"/>
            <person name="Lucas S."/>
            <person name="Copeland A."/>
            <person name="Lapidus A."/>
            <person name="Cheng J.-F."/>
            <person name="Goodwin L."/>
            <person name="Pitluck S."/>
            <person name="Teshima H."/>
            <person name="Detter J.C."/>
            <person name="Han C."/>
            <person name="Tapia R."/>
            <person name="Land M."/>
            <person name="Hauser L."/>
            <person name="Kyrpides N."/>
            <person name="Ivanova N."/>
            <person name="Ovchinnikova G."/>
            <person name="Pagani I."/>
            <person name="Rawat S.R."/>
            <person name="Mannisto M."/>
            <person name="Haggblom M.M."/>
            <person name="Woyke T."/>
        </authorList>
    </citation>
    <scope>NUCLEOTIDE SEQUENCE [LARGE SCALE GENOMIC DNA]</scope>
    <source>
        <strain evidence="4">MP5ACTX9</strain>
    </source>
</reference>
<sequence length="334" mass="38003">MMMSVARHLLESTLFASFMLLLVVLLRRQAASLRHMLLLAAVLKFAVPLEGLQMFGTLLRRRLPQRIEPFQIQLPILDIQRRHSLAQPLQDSTLLHVALAFWVVGTVVLLAIWIMALNKVGKTSLNTAPDHIQALRQASRRLRVTRTVEIRTSTEARDPYLMGLFRPVLVIPESLPETLSAAEYEAILLHELAHAKRWDNLTRSSVHVLVCVFWFYPLLRWLERRIEGEAELACDELVLNAGVTATDYLQGICKVCQQFLLRPLAGRSHVNSFNLRNRMELIMSFSSPKRGVPFSSAFAVLPFSSLRLPQLQPALHLHPMTLRRPVLLQLRIAA</sequence>
<evidence type="ECO:0000313" key="4">
    <source>
        <dbReference type="Proteomes" id="UP000000343"/>
    </source>
</evidence>
<gene>
    <name evidence="3" type="ordered locus">AciX9_3360</name>
</gene>
<dbReference type="STRING" id="1198114.AciX9_3360"/>
<dbReference type="PANTHER" id="PTHR34978:SF3">
    <property type="entry name" value="SLR0241 PROTEIN"/>
    <property type="match status" value="1"/>
</dbReference>
<dbReference type="eggNOG" id="COG4219">
    <property type="taxonomic scope" value="Bacteria"/>
</dbReference>
<keyword evidence="4" id="KW-1185">Reference proteome</keyword>
<dbReference type="PANTHER" id="PTHR34978">
    <property type="entry name" value="POSSIBLE SENSOR-TRANSDUCER PROTEIN BLAR"/>
    <property type="match status" value="1"/>
</dbReference>
<dbReference type="Proteomes" id="UP000000343">
    <property type="component" value="Chromosome"/>
</dbReference>
<feature type="domain" description="Peptidase M56" evidence="2">
    <location>
        <begin position="10"/>
        <end position="248"/>
    </location>
</feature>
<accession>E8X2S1</accession>
<dbReference type="Gene3D" id="3.30.2010.10">
    <property type="entry name" value="Metalloproteases ('zincins'), catalytic domain"/>
    <property type="match status" value="1"/>
</dbReference>
<dbReference type="EMBL" id="CP002480">
    <property type="protein sequence ID" value="ADW70368.1"/>
    <property type="molecule type" value="Genomic_DNA"/>
</dbReference>
<dbReference type="PaxDb" id="1198114-AciX9_3360"/>
<dbReference type="HOGENOM" id="CLU_830965_0_0_0"/>
<keyword evidence="1" id="KW-0472">Membrane</keyword>